<evidence type="ECO:0000313" key="1">
    <source>
        <dbReference type="EMBL" id="MFD2042736.1"/>
    </source>
</evidence>
<organism evidence="1 2">
    <name type="scientific">Ornithinibacillus salinisoli</name>
    <dbReference type="NCBI Taxonomy" id="1848459"/>
    <lineage>
        <taxon>Bacteria</taxon>
        <taxon>Bacillati</taxon>
        <taxon>Bacillota</taxon>
        <taxon>Bacilli</taxon>
        <taxon>Bacillales</taxon>
        <taxon>Bacillaceae</taxon>
        <taxon>Ornithinibacillus</taxon>
    </lineage>
</organism>
<reference evidence="2" key="1">
    <citation type="journal article" date="2019" name="Int. J. Syst. Evol. Microbiol.">
        <title>The Global Catalogue of Microorganisms (GCM) 10K type strain sequencing project: providing services to taxonomists for standard genome sequencing and annotation.</title>
        <authorList>
            <consortium name="The Broad Institute Genomics Platform"/>
            <consortium name="The Broad Institute Genome Sequencing Center for Infectious Disease"/>
            <person name="Wu L."/>
            <person name="Ma J."/>
        </authorList>
    </citation>
    <scope>NUCLEOTIDE SEQUENCE [LARGE SCALE GENOMIC DNA]</scope>
    <source>
        <strain evidence="2">R28</strain>
    </source>
</reference>
<evidence type="ECO:0000313" key="2">
    <source>
        <dbReference type="Proteomes" id="UP001597383"/>
    </source>
</evidence>
<keyword evidence="2" id="KW-1185">Reference proteome</keyword>
<name>A0ABW4VVI3_9BACI</name>
<evidence type="ECO:0008006" key="3">
    <source>
        <dbReference type="Google" id="ProtNLM"/>
    </source>
</evidence>
<dbReference type="RefSeq" id="WP_377554311.1">
    <property type="nucleotide sequence ID" value="NZ_JBHUHQ010000002.1"/>
</dbReference>
<dbReference type="Proteomes" id="UP001597383">
    <property type="component" value="Unassembled WGS sequence"/>
</dbReference>
<proteinExistence type="predicted"/>
<accession>A0ABW4VVI3</accession>
<gene>
    <name evidence="1" type="ORF">ACFSJF_00235</name>
</gene>
<comment type="caution">
    <text evidence="1">The sequence shown here is derived from an EMBL/GenBank/DDBJ whole genome shotgun (WGS) entry which is preliminary data.</text>
</comment>
<sequence>MEVIITVGVVIIAITCLTIDGKLKKTSEQNIEIIELLKQGKEK</sequence>
<protein>
    <recommendedName>
        <fullName evidence="3">YrzO family protein</fullName>
    </recommendedName>
</protein>
<dbReference type="EMBL" id="JBHUHQ010000002">
    <property type="protein sequence ID" value="MFD2042736.1"/>
    <property type="molecule type" value="Genomic_DNA"/>
</dbReference>